<evidence type="ECO:0000256" key="4">
    <source>
        <dbReference type="SAM" id="MobiDB-lite"/>
    </source>
</evidence>
<dbReference type="PROSITE" id="PS50082">
    <property type="entry name" value="WD_REPEATS_2"/>
    <property type="match status" value="2"/>
</dbReference>
<dbReference type="GO" id="GO:0016020">
    <property type="term" value="C:membrane"/>
    <property type="evidence" value="ECO:0007669"/>
    <property type="project" value="TreeGrafter"/>
</dbReference>
<keyword evidence="1 3" id="KW-0853">WD repeat</keyword>
<dbReference type="InterPro" id="IPR011993">
    <property type="entry name" value="PH-like_dom_sf"/>
</dbReference>
<dbReference type="PROSITE" id="PS00678">
    <property type="entry name" value="WD_REPEATS_1"/>
    <property type="match status" value="1"/>
</dbReference>
<name>A0A6P9A701_THRPL</name>
<dbReference type="Proteomes" id="UP000515158">
    <property type="component" value="Unplaced"/>
</dbReference>
<dbReference type="Pfam" id="PF02138">
    <property type="entry name" value="Beach"/>
    <property type="match status" value="1"/>
</dbReference>
<dbReference type="Gene3D" id="2.130.10.10">
    <property type="entry name" value="YVTN repeat-like/Quinoprotein amine dehydrogenase"/>
    <property type="match status" value="1"/>
</dbReference>
<feature type="repeat" description="WD" evidence="3">
    <location>
        <begin position="1812"/>
        <end position="1845"/>
    </location>
</feature>
<sequence length="2057" mass="226618">MLERAAGAGGGLLPSFMNQVPSYLSLPLPLRNSAPLDPNVKSFQAGLQDAVWGSPGCLRGQLSTAALLQDALSPPHARLLYQQGPNWRGLFSSEEGADLSELVARLVFCFSPAACWDNLCLDLAPGNKYDGHVVATQCSTLGIKTAVNGIGGIHVVFPILEQAARGKVDEEVPVIPSSHQRLSITASGTGTIVHPSEDLDDWEVLPSSSYADWKLELNPVSGFLSYLRNLLFGSPLNQEQLLRNHGAAILGHLLSEVKPSLLDVNVLMVAQLLLEMARDAGNPALLRALHQHVLFNFSIWSRGPFHIRIGHIQYISSVIKEDRKAFRKRYGVQFLLDAIRTHHSAPGDLVGADDGRALRLAILRLIRYYISKEVNIKEVTAIIGFLTSVKEETLVLEVLEMLILHLEGQCKDQLYLLLFEPHAADLLYCLLIDRRFSMDLKQKVLKLTSVLLRTDRVYEPHKKRLRLHDSVLGLVGVGIGMYPGLIALLGDQELSMEVAAMLLDQMLLTETPASYAAALSLLHSLSLAKLEIKVEAARKILTTLFMRPNAPAALAKQVGWQDCVSRLLVKRPISTAPTSVEDSSLPDLMTFDEDVFEMDMDKVSLIHRSHSPSSVSRISASVSDAASMLESEIKDVAESVTIAIGDNIQFAADNISSVMASAYSVFRQKTVEMQESLEGLGESAVHRLKNGRSVSSVSSLGHGSLGERASISASTDSVSTSPYASASASPGNRSRCSSSSEDMSSAAAESSRASLSTTSVTDGAAQSGPAPPDADSDAEEQRDALRQWVALDADRQGDREEDLCYWVLNILFTTLWRGVETGSRDCWRERGQVMACINLLGLNNELHGSHLQLKLRLLEMGVQAALSDLRESASTATSSSGAAPAAPHATAADNAAQLLRWVYDLVVLDPNPDCSKKVSTKLLDGVLGLLDALLVFHDGPQDEWTEMAKLSFGILLSCAAGPQLDLCAMATAKLHALVQTRRLATQEESAYLLYYLDGVVQETLKGENQEHYSFLIPVVKALVEKLSAPLCVPQYCLDIPSTAGHVFFEEFQSYSQGGQWRQFVEQKVKPLHDSYKATLSSQVTEAMNTFWAECYEASKASALKRHREVAASKIRFQEQIGVPFRARAAEDNVRYGNVQSQQRNRQLLVRRQWRTTSSFLSGPRGSWRHRTPEERHWKLSHHENFSRMRLKLCPSLAFNRHTDASNLRDNTGWLSRRRSSETPLSLSSWSAAVRAELDDDALPEEDLRSLLSEPEPAEEVTREEKLVLSQECELVTLMTSVRGKLDLTTSHASFHDLSPLQEDGERQDFKWPLSRLREVHLRRYNLRRSALEFFLMDQTNYFLNFTPKTRNKVYSRILGLRPPNLILSSSRSPAEMLRASGLTQKWVNREISNFDYLMQLNTIAGRSYNDLSQYPVFPWILADYTSKELDLENPATFRDLSKPIGVVNPKNVAEVKAKYDNFEDPSGVIAKFHYGTHYSNSAGVLHYLVRVEPFTSLHIELQSGRFDVADRQFHSIPQTWKLLMDNPNDVKELTPEFFYFPEFLKNLNGFDLGLLQGTKERVNDVILPPWASSPEDFIFKHRRALECEYVSAHLHEWIDLIFGYKQKGAKAVEALNVFYYCSYEGAVDLDALKSAVEREAMEGMINNFGQTPCQLLRDPHPQRLPLSESASRQLRPDLTQHLDKIRPFTIMELTADRDPVAFISQPRAQPRNFLAPALPDLVVTVTRSGVVGVHSWLAVDRHSPRGFTFDVDPSVGNVKTRKKLPAPPHPAVPASSHLFCVSHDGKVLVSGGHWDCSLRGWSIARAKPLFSVVRHFDLVTCVALDRCGWFLVTGSRDTTCVVWDLAGGGGAADAGLGGGIGALTVVTGGTTPAAGGGPSNPAAPKPIQTLYGHDSAVTCVAIMTELDMVVSGSSDGTVNVHTIREGQYLRTLHPVGCVDPQAEIAFLTLSHLGHIAFTANDQASNSVHVYSVNGVHLGSKYVSGRVTGLVTVGENVVVVDDAGDLTISRLYGLRPIYDVPLHVPVQTIMVTPSNTHLLLPLRDGNLVVVGVPPHGSS</sequence>
<dbReference type="Pfam" id="PF16057">
    <property type="entry name" value="DUF4800"/>
    <property type="match status" value="1"/>
</dbReference>
<dbReference type="OrthoDB" id="26681at2759"/>
<dbReference type="PROSITE" id="PS50197">
    <property type="entry name" value="BEACH"/>
    <property type="match status" value="1"/>
</dbReference>
<dbReference type="InterPro" id="IPR036322">
    <property type="entry name" value="WD40_repeat_dom_sf"/>
</dbReference>
<dbReference type="GeneID" id="117652469"/>
<keyword evidence="2" id="KW-0677">Repeat</keyword>
<feature type="domain" description="BEACH-type PH" evidence="6">
    <location>
        <begin position="1261"/>
        <end position="1358"/>
    </location>
</feature>
<dbReference type="PANTHER" id="PTHR13743:SF112">
    <property type="entry name" value="BEACH DOMAIN-CONTAINING PROTEIN"/>
    <property type="match status" value="1"/>
</dbReference>
<dbReference type="Gene3D" id="1.10.1540.10">
    <property type="entry name" value="BEACH domain"/>
    <property type="match status" value="1"/>
</dbReference>
<dbReference type="Pfam" id="PF00400">
    <property type="entry name" value="WD40"/>
    <property type="match status" value="1"/>
</dbReference>
<dbReference type="GO" id="GO:0008104">
    <property type="term" value="P:intracellular protein localization"/>
    <property type="evidence" value="ECO:0007669"/>
    <property type="project" value="TreeGrafter"/>
</dbReference>
<accession>A0A6P9A701</accession>
<dbReference type="FunCoup" id="A0A6P9A701">
    <property type="interactions" value="513"/>
</dbReference>
<dbReference type="FunFam" id="1.10.1540.10:FF:000001">
    <property type="entry name" value="neurobeachin isoform X1"/>
    <property type="match status" value="1"/>
</dbReference>
<evidence type="ECO:0000256" key="2">
    <source>
        <dbReference type="ARBA" id="ARBA00022737"/>
    </source>
</evidence>
<dbReference type="InterPro" id="IPR015943">
    <property type="entry name" value="WD40/YVTN_repeat-like_dom_sf"/>
</dbReference>
<dbReference type="SUPFAM" id="SSF50729">
    <property type="entry name" value="PH domain-like"/>
    <property type="match status" value="1"/>
</dbReference>
<dbReference type="KEGG" id="tpal:117652469"/>
<dbReference type="Pfam" id="PF14844">
    <property type="entry name" value="PH_BEACH"/>
    <property type="match status" value="1"/>
</dbReference>
<proteinExistence type="predicted"/>
<dbReference type="PROSITE" id="PS51783">
    <property type="entry name" value="PH_BEACH"/>
    <property type="match status" value="1"/>
</dbReference>
<dbReference type="Pfam" id="PF20426">
    <property type="entry name" value="NBCH_WD40"/>
    <property type="match status" value="1"/>
</dbReference>
<evidence type="ECO:0000313" key="7">
    <source>
        <dbReference type="Proteomes" id="UP000515158"/>
    </source>
</evidence>
<feature type="compositionally biased region" description="Low complexity" evidence="4">
    <location>
        <begin position="709"/>
        <end position="761"/>
    </location>
</feature>
<dbReference type="InterPro" id="IPR046851">
    <property type="entry name" value="NBCH_WD40"/>
</dbReference>
<dbReference type="PANTHER" id="PTHR13743">
    <property type="entry name" value="BEIGE/BEACH-RELATED"/>
    <property type="match status" value="1"/>
</dbReference>
<dbReference type="InParanoid" id="A0A6P9A701"/>
<feature type="repeat" description="WD" evidence="3">
    <location>
        <begin position="1890"/>
        <end position="1931"/>
    </location>
</feature>
<evidence type="ECO:0000256" key="3">
    <source>
        <dbReference type="PROSITE-ProRule" id="PRU00221"/>
    </source>
</evidence>
<dbReference type="CDD" id="cd06071">
    <property type="entry name" value="Beach"/>
    <property type="match status" value="1"/>
</dbReference>
<dbReference type="InterPro" id="IPR001680">
    <property type="entry name" value="WD40_rpt"/>
</dbReference>
<feature type="region of interest" description="Disordered" evidence="4">
    <location>
        <begin position="696"/>
        <end position="782"/>
    </location>
</feature>
<dbReference type="InterPro" id="IPR019775">
    <property type="entry name" value="WD40_repeat_CS"/>
</dbReference>
<dbReference type="SUPFAM" id="SSF50978">
    <property type="entry name" value="WD40 repeat-like"/>
    <property type="match status" value="1"/>
</dbReference>
<dbReference type="Pfam" id="PF15787">
    <property type="entry name" value="DUF4704"/>
    <property type="match status" value="1"/>
</dbReference>
<dbReference type="InterPro" id="IPR000409">
    <property type="entry name" value="BEACH_dom"/>
</dbReference>
<dbReference type="RefSeq" id="XP_034253305.1">
    <property type="nucleotide sequence ID" value="XM_034397414.1"/>
</dbReference>
<dbReference type="InterPro" id="IPR050865">
    <property type="entry name" value="BEACH_Domain"/>
</dbReference>
<dbReference type="SUPFAM" id="SSF81837">
    <property type="entry name" value="BEACH domain"/>
    <property type="match status" value="1"/>
</dbReference>
<dbReference type="GO" id="GO:0005829">
    <property type="term" value="C:cytosol"/>
    <property type="evidence" value="ECO:0007669"/>
    <property type="project" value="TreeGrafter"/>
</dbReference>
<organism evidence="8">
    <name type="scientific">Thrips palmi</name>
    <name type="common">Melon thrips</name>
    <dbReference type="NCBI Taxonomy" id="161013"/>
    <lineage>
        <taxon>Eukaryota</taxon>
        <taxon>Metazoa</taxon>
        <taxon>Ecdysozoa</taxon>
        <taxon>Arthropoda</taxon>
        <taxon>Hexapoda</taxon>
        <taxon>Insecta</taxon>
        <taxon>Pterygota</taxon>
        <taxon>Neoptera</taxon>
        <taxon>Paraneoptera</taxon>
        <taxon>Thysanoptera</taxon>
        <taxon>Terebrantia</taxon>
        <taxon>Thripoidea</taxon>
        <taxon>Thripidae</taxon>
        <taxon>Thrips</taxon>
    </lineage>
</organism>
<dbReference type="Gene3D" id="2.30.29.30">
    <property type="entry name" value="Pleckstrin-homology domain (PH domain)/Phosphotyrosine-binding domain (PTB)"/>
    <property type="match status" value="1"/>
</dbReference>
<feature type="domain" description="BEACH" evidence="5">
    <location>
        <begin position="1371"/>
        <end position="1663"/>
    </location>
</feature>
<dbReference type="InterPro" id="IPR023362">
    <property type="entry name" value="PH-BEACH_dom"/>
</dbReference>
<gene>
    <name evidence="8" type="primary">LOC117652469</name>
</gene>
<dbReference type="InterPro" id="IPR031570">
    <property type="entry name" value="NBEA/BDCP_DUF4704"/>
</dbReference>
<protein>
    <submittedName>
        <fullName evidence="8">Neurobeachin-like protein 1</fullName>
    </submittedName>
</protein>
<evidence type="ECO:0000259" key="6">
    <source>
        <dbReference type="PROSITE" id="PS51783"/>
    </source>
</evidence>
<dbReference type="SMART" id="SM00320">
    <property type="entry name" value="WD40"/>
    <property type="match status" value="3"/>
</dbReference>
<evidence type="ECO:0000259" key="5">
    <source>
        <dbReference type="PROSITE" id="PS50197"/>
    </source>
</evidence>
<dbReference type="GO" id="GO:0019901">
    <property type="term" value="F:protein kinase binding"/>
    <property type="evidence" value="ECO:0007669"/>
    <property type="project" value="TreeGrafter"/>
</dbReference>
<dbReference type="InterPro" id="IPR036372">
    <property type="entry name" value="BEACH_dom_sf"/>
</dbReference>
<dbReference type="CDD" id="cd01201">
    <property type="entry name" value="PH_BEACH"/>
    <property type="match status" value="1"/>
</dbReference>
<evidence type="ECO:0000256" key="1">
    <source>
        <dbReference type="ARBA" id="ARBA00022574"/>
    </source>
</evidence>
<evidence type="ECO:0000313" key="8">
    <source>
        <dbReference type="RefSeq" id="XP_034253305.1"/>
    </source>
</evidence>
<keyword evidence="7" id="KW-1185">Reference proteome</keyword>
<dbReference type="SMART" id="SM01026">
    <property type="entry name" value="Beach"/>
    <property type="match status" value="1"/>
</dbReference>
<reference evidence="8" key="1">
    <citation type="submission" date="2025-08" db="UniProtKB">
        <authorList>
            <consortium name="RefSeq"/>
        </authorList>
    </citation>
    <scope>IDENTIFICATION</scope>
    <source>
        <tissue evidence="8">Total insect</tissue>
    </source>
</reference>